<name>A0AAC8Q2K2_9BACT</name>
<dbReference type="EMBL" id="QUMU01000009">
    <property type="protein sequence ID" value="REG27807.1"/>
    <property type="molecule type" value="Genomic_DNA"/>
</dbReference>
<evidence type="ECO:0000313" key="3">
    <source>
        <dbReference type="EMBL" id="REG27807.1"/>
    </source>
</evidence>
<evidence type="ECO:0000313" key="4">
    <source>
        <dbReference type="Proteomes" id="UP000035579"/>
    </source>
</evidence>
<dbReference type="KEGG" id="age:AA314_01288"/>
<evidence type="ECO:0000256" key="1">
    <source>
        <dbReference type="SAM" id="MobiDB-lite"/>
    </source>
</evidence>
<evidence type="ECO:0000313" key="5">
    <source>
        <dbReference type="Proteomes" id="UP000256345"/>
    </source>
</evidence>
<evidence type="ECO:0000313" key="2">
    <source>
        <dbReference type="EMBL" id="AKI99661.1"/>
    </source>
</evidence>
<feature type="region of interest" description="Disordered" evidence="1">
    <location>
        <begin position="88"/>
        <end position="119"/>
    </location>
</feature>
<reference evidence="3 5" key="2">
    <citation type="submission" date="2018-08" db="EMBL/GenBank/DDBJ databases">
        <title>Genomic Encyclopedia of Archaeal and Bacterial Type Strains, Phase II (KMG-II): from individual species to whole genera.</title>
        <authorList>
            <person name="Goeker M."/>
        </authorList>
    </citation>
    <scope>NUCLEOTIDE SEQUENCE [LARGE SCALE GENOMIC DNA]</scope>
    <source>
        <strain evidence="3 5">DSM 2261</strain>
    </source>
</reference>
<dbReference type="EMBL" id="CP011509">
    <property type="protein sequence ID" value="AKI99661.1"/>
    <property type="molecule type" value="Genomic_DNA"/>
</dbReference>
<gene>
    <name evidence="2" type="ORF">AA314_01288</name>
    <name evidence="3" type="ORF">ATI61_109144</name>
</gene>
<sequence>MLGRTWEDLVRINGKALLLWMSVVLASLNPAAASEPVQLAQVTCWDTMSCCIVRAPQTAAMRCGASASEIAEALKGAKVLHDALPTEGVTLKEESSAQDEARTDAASDASDEPPNCKGQNHHIISRRIAQELQEHDTLRGLYEPRDERFKTRAKDKESHCGYQQWHRDVDKEVVEWLQRERKATPQEFEQKLREIYNRPEMRARFPDGY</sequence>
<keyword evidence="5" id="KW-1185">Reference proteome</keyword>
<dbReference type="Proteomes" id="UP000256345">
    <property type="component" value="Unassembled WGS sequence"/>
</dbReference>
<reference evidence="2 4" key="1">
    <citation type="submission" date="2015-05" db="EMBL/GenBank/DDBJ databases">
        <title>Genome assembly of Archangium gephyra DSM 2261.</title>
        <authorList>
            <person name="Sharma G."/>
            <person name="Subramanian S."/>
        </authorList>
    </citation>
    <scope>NUCLEOTIDE SEQUENCE [LARGE SCALE GENOMIC DNA]</scope>
    <source>
        <strain evidence="2 4">DSM 2261</strain>
    </source>
</reference>
<feature type="compositionally biased region" description="Basic and acidic residues" evidence="1">
    <location>
        <begin position="90"/>
        <end position="105"/>
    </location>
</feature>
<accession>A0AAC8Q2K2</accession>
<organism evidence="2 4">
    <name type="scientific">Archangium gephyra</name>
    <dbReference type="NCBI Taxonomy" id="48"/>
    <lineage>
        <taxon>Bacteria</taxon>
        <taxon>Pseudomonadati</taxon>
        <taxon>Myxococcota</taxon>
        <taxon>Myxococcia</taxon>
        <taxon>Myxococcales</taxon>
        <taxon>Cystobacterineae</taxon>
        <taxon>Archangiaceae</taxon>
        <taxon>Archangium</taxon>
    </lineage>
</organism>
<dbReference type="Proteomes" id="UP000035579">
    <property type="component" value="Chromosome"/>
</dbReference>
<dbReference type="AlphaFoldDB" id="A0AAC8Q2K2"/>
<proteinExistence type="predicted"/>
<protein>
    <submittedName>
        <fullName evidence="2">Wall-associated protein</fullName>
    </submittedName>
</protein>